<accession>A0A9W6KU61</accession>
<evidence type="ECO:0000313" key="2">
    <source>
        <dbReference type="Proteomes" id="UP001143480"/>
    </source>
</evidence>
<sequence length="182" mass="19563">MPESTPHVALLRGINVGSSRRIAMQRLREIFAELGHPDAVTYLQSGNVIFDATAAGAGDLATRLEAAIEAEFGLRVRVLVRSRDDLAAVVAGNPMPERAADPARLLVAFLSEAPLVHTTNALGPAAFFGADFAVRGRETYLFCPETVKMTLLSGDVWEKSLAVTATLRNWNTVTRLASMTQG</sequence>
<proteinExistence type="predicted"/>
<dbReference type="PIRSF" id="PIRSF008502">
    <property type="entry name" value="UCP008502"/>
    <property type="match status" value="1"/>
</dbReference>
<reference evidence="1" key="1">
    <citation type="journal article" date="2014" name="Int. J. Syst. Evol. Microbiol.">
        <title>Complete genome sequence of Corynebacterium casei LMG S-19264T (=DSM 44701T), isolated from a smear-ripened cheese.</title>
        <authorList>
            <consortium name="US DOE Joint Genome Institute (JGI-PGF)"/>
            <person name="Walter F."/>
            <person name="Albersmeier A."/>
            <person name="Kalinowski J."/>
            <person name="Ruckert C."/>
        </authorList>
    </citation>
    <scope>NUCLEOTIDE SEQUENCE</scope>
    <source>
        <strain evidence="1">VKM Ac-1321</strain>
    </source>
</reference>
<name>A0A9W6KU61_9ACTN</name>
<dbReference type="EMBL" id="BSFP01000091">
    <property type="protein sequence ID" value="GLL07282.1"/>
    <property type="molecule type" value="Genomic_DNA"/>
</dbReference>
<organism evidence="1 2">
    <name type="scientific">Dactylosporangium matsuzakiense</name>
    <dbReference type="NCBI Taxonomy" id="53360"/>
    <lineage>
        <taxon>Bacteria</taxon>
        <taxon>Bacillati</taxon>
        <taxon>Actinomycetota</taxon>
        <taxon>Actinomycetes</taxon>
        <taxon>Micromonosporales</taxon>
        <taxon>Micromonosporaceae</taxon>
        <taxon>Dactylosporangium</taxon>
    </lineage>
</organism>
<keyword evidence="2" id="KW-1185">Reference proteome</keyword>
<dbReference type="PANTHER" id="PTHR36439:SF1">
    <property type="entry name" value="DUF1697 DOMAIN-CONTAINING PROTEIN"/>
    <property type="match status" value="1"/>
</dbReference>
<evidence type="ECO:0008006" key="3">
    <source>
        <dbReference type="Google" id="ProtNLM"/>
    </source>
</evidence>
<dbReference type="Proteomes" id="UP001143480">
    <property type="component" value="Unassembled WGS sequence"/>
</dbReference>
<dbReference type="SUPFAM" id="SSF160379">
    <property type="entry name" value="SP0830-like"/>
    <property type="match status" value="1"/>
</dbReference>
<reference evidence="1" key="2">
    <citation type="submission" date="2023-01" db="EMBL/GenBank/DDBJ databases">
        <authorList>
            <person name="Sun Q."/>
            <person name="Evtushenko L."/>
        </authorList>
    </citation>
    <scope>NUCLEOTIDE SEQUENCE</scope>
    <source>
        <strain evidence="1">VKM Ac-1321</strain>
    </source>
</reference>
<dbReference type="Gene3D" id="3.30.70.1280">
    <property type="entry name" value="SP0830-like domains"/>
    <property type="match status" value="1"/>
</dbReference>
<dbReference type="Pfam" id="PF08002">
    <property type="entry name" value="DUF1697"/>
    <property type="match status" value="1"/>
</dbReference>
<comment type="caution">
    <text evidence="1">The sequence shown here is derived from an EMBL/GenBank/DDBJ whole genome shotgun (WGS) entry which is preliminary data.</text>
</comment>
<dbReference type="AlphaFoldDB" id="A0A9W6KU61"/>
<evidence type="ECO:0000313" key="1">
    <source>
        <dbReference type="EMBL" id="GLL07282.1"/>
    </source>
</evidence>
<gene>
    <name evidence="1" type="ORF">GCM10017581_090340</name>
</gene>
<protein>
    <recommendedName>
        <fullName evidence="3">DUF1697 domain-containing protein</fullName>
    </recommendedName>
</protein>
<dbReference type="PANTHER" id="PTHR36439">
    <property type="entry name" value="BLL4334 PROTEIN"/>
    <property type="match status" value="1"/>
</dbReference>
<dbReference type="InterPro" id="IPR012545">
    <property type="entry name" value="DUF1697"/>
</dbReference>
<dbReference type="RefSeq" id="WP_261959839.1">
    <property type="nucleotide sequence ID" value="NZ_BAAAXA010000001.1"/>
</dbReference>